<gene>
    <name evidence="2" type="primary">meaB</name>
    <name evidence="2" type="ORF">QTL97_10115</name>
</gene>
<dbReference type="Gene3D" id="1.10.287.130">
    <property type="match status" value="1"/>
</dbReference>
<dbReference type="EC" id="3.6.5.-" evidence="2"/>
<dbReference type="NCBIfam" id="NF006958">
    <property type="entry name" value="PRK09435.1"/>
    <property type="match status" value="1"/>
</dbReference>
<dbReference type="PANTHER" id="PTHR23408">
    <property type="entry name" value="METHYLMALONYL-COA MUTASE"/>
    <property type="match status" value="1"/>
</dbReference>
<comment type="caution">
    <text evidence="2">The sequence shown here is derived from an EMBL/GenBank/DDBJ whole genome shotgun (WGS) entry which is preliminary data.</text>
</comment>
<dbReference type="InterPro" id="IPR005129">
    <property type="entry name" value="GTPase_ArgK"/>
</dbReference>
<organism evidence="2 3">
    <name type="scientific">Sporosarcina thermotolerans</name>
    <dbReference type="NCBI Taxonomy" id="633404"/>
    <lineage>
        <taxon>Bacteria</taxon>
        <taxon>Bacillati</taxon>
        <taxon>Bacillota</taxon>
        <taxon>Bacilli</taxon>
        <taxon>Bacillales</taxon>
        <taxon>Caryophanaceae</taxon>
        <taxon>Sporosarcina</taxon>
    </lineage>
</organism>
<keyword evidence="2" id="KW-0378">Hydrolase</keyword>
<dbReference type="CDD" id="cd03114">
    <property type="entry name" value="MMAA-like"/>
    <property type="match status" value="1"/>
</dbReference>
<dbReference type="GO" id="GO:0003924">
    <property type="term" value="F:GTPase activity"/>
    <property type="evidence" value="ECO:0007669"/>
    <property type="project" value="InterPro"/>
</dbReference>
<dbReference type="SUPFAM" id="SSF52540">
    <property type="entry name" value="P-loop containing nucleoside triphosphate hydrolases"/>
    <property type="match status" value="1"/>
</dbReference>
<keyword evidence="3" id="KW-1185">Reference proteome</keyword>
<dbReference type="NCBIfam" id="TIGR00750">
    <property type="entry name" value="lao"/>
    <property type="match status" value="1"/>
</dbReference>
<accession>A0AAW9A8H1</accession>
<dbReference type="Proteomes" id="UP001271648">
    <property type="component" value="Unassembled WGS sequence"/>
</dbReference>
<comment type="similarity">
    <text evidence="1">Belongs to the SIMIBI class G3E GTPase family. ArgK/MeaB subfamily.</text>
</comment>
<dbReference type="PANTHER" id="PTHR23408:SF3">
    <property type="entry name" value="METHYLMALONIC ACIDURIA TYPE A PROTEIN, MITOCHONDRIAL"/>
    <property type="match status" value="1"/>
</dbReference>
<dbReference type="Gene3D" id="1.20.5.170">
    <property type="match status" value="1"/>
</dbReference>
<evidence type="ECO:0000256" key="1">
    <source>
        <dbReference type="ARBA" id="ARBA00009625"/>
    </source>
</evidence>
<dbReference type="AlphaFoldDB" id="A0AAW9A8H1"/>
<dbReference type="GO" id="GO:0005525">
    <property type="term" value="F:GTP binding"/>
    <property type="evidence" value="ECO:0007669"/>
    <property type="project" value="InterPro"/>
</dbReference>
<dbReference type="GO" id="GO:0005737">
    <property type="term" value="C:cytoplasm"/>
    <property type="evidence" value="ECO:0007669"/>
    <property type="project" value="TreeGrafter"/>
</dbReference>
<dbReference type="RefSeq" id="WP_317940783.1">
    <property type="nucleotide sequence ID" value="NZ_JAUBDJ010000005.1"/>
</dbReference>
<dbReference type="Pfam" id="PF03308">
    <property type="entry name" value="MeaB"/>
    <property type="match status" value="1"/>
</dbReference>
<protein>
    <submittedName>
        <fullName evidence="2">Methylmalonyl Co-A mutase-associated GTPase MeaB</fullName>
        <ecNumber evidence="2">3.6.5.-</ecNumber>
    </submittedName>
</protein>
<evidence type="ECO:0000313" key="3">
    <source>
        <dbReference type="Proteomes" id="UP001271648"/>
    </source>
</evidence>
<evidence type="ECO:0000313" key="2">
    <source>
        <dbReference type="EMBL" id="MDW0117290.1"/>
    </source>
</evidence>
<dbReference type="Gene3D" id="3.40.50.300">
    <property type="entry name" value="P-loop containing nucleotide triphosphate hydrolases"/>
    <property type="match status" value="1"/>
</dbReference>
<name>A0AAW9A8H1_9BACL</name>
<sequence>MNGIESSHDGMVAPTRKRFVKKERAIEIEDLYAEICNGSRLHLSKAITLLESINVTDKKAGQDLLKKLLPQTGNSIRIGITGVPGAGKSTFIEAFGLQLAERGSKVAVLAIDPSSTVTGGSILGDKTRMETLARHKNAFIRPSPSSGTLGGVHRKTRETMLLCEAAGYDIILIETVGVGQSETVVRGMVDFFMLLVLTGAGDELQGMKKGIMELADAIIVHKADGDNLKLAKKTVREYSQLLHFLQPATLGWTTIAMPVSSLQKTGLDKVWETITNFQDQMIVSGVWNERRQSQTKDWFHSMIRDRLIDNFFSEKGKRELVTDLEGQLLSGDITVANAVDRIFSNE</sequence>
<dbReference type="EMBL" id="JAUBDJ010000005">
    <property type="protein sequence ID" value="MDW0117290.1"/>
    <property type="molecule type" value="Genomic_DNA"/>
</dbReference>
<dbReference type="InterPro" id="IPR027417">
    <property type="entry name" value="P-loop_NTPase"/>
</dbReference>
<proteinExistence type="inferred from homology"/>
<reference evidence="2 3" key="1">
    <citation type="submission" date="2023-06" db="EMBL/GenBank/DDBJ databases">
        <title>Sporosarcina sp. nov., isolated from Korean traditional fermented seafood 'Jeotgal'.</title>
        <authorList>
            <person name="Yang A.I."/>
            <person name="Shin N.-R."/>
        </authorList>
    </citation>
    <scope>NUCLEOTIDE SEQUENCE [LARGE SCALE GENOMIC DNA]</scope>
    <source>
        <strain evidence="2 3">KCTC43456</strain>
    </source>
</reference>